<dbReference type="Proteomes" id="UP000507470">
    <property type="component" value="Unassembled WGS sequence"/>
</dbReference>
<protein>
    <submittedName>
        <fullName evidence="4">WIF1</fullName>
    </submittedName>
</protein>
<feature type="domain" description="EGF-like" evidence="2">
    <location>
        <begin position="130"/>
        <end position="162"/>
    </location>
</feature>
<dbReference type="SMART" id="SM00181">
    <property type="entry name" value="EGF"/>
    <property type="match status" value="2"/>
</dbReference>
<dbReference type="OrthoDB" id="6041609at2759"/>
<dbReference type="PROSITE" id="PS51034">
    <property type="entry name" value="ZP_2"/>
    <property type="match status" value="1"/>
</dbReference>
<evidence type="ECO:0000256" key="1">
    <source>
        <dbReference type="PROSITE-ProRule" id="PRU00076"/>
    </source>
</evidence>
<gene>
    <name evidence="4" type="ORF">MCOR_40395</name>
</gene>
<feature type="disulfide bond" evidence="1">
    <location>
        <begin position="112"/>
        <end position="121"/>
    </location>
</feature>
<reference evidence="4 5" key="1">
    <citation type="submission" date="2020-06" db="EMBL/GenBank/DDBJ databases">
        <authorList>
            <person name="Li R."/>
            <person name="Bekaert M."/>
        </authorList>
    </citation>
    <scope>NUCLEOTIDE SEQUENCE [LARGE SCALE GENOMIC DNA]</scope>
    <source>
        <strain evidence="5">wild</strain>
    </source>
</reference>
<dbReference type="InterPro" id="IPR056953">
    <property type="entry name" value="CUT_N"/>
</dbReference>
<keyword evidence="1" id="KW-1015">Disulfide bond</keyword>
<comment type="caution">
    <text evidence="1">Lacks conserved residue(s) required for the propagation of feature annotation.</text>
</comment>
<dbReference type="Pfam" id="PF25057">
    <property type="entry name" value="CUT_N"/>
    <property type="match status" value="1"/>
</dbReference>
<feature type="disulfide bond" evidence="1">
    <location>
        <begin position="152"/>
        <end position="161"/>
    </location>
</feature>
<keyword evidence="5" id="KW-1185">Reference proteome</keyword>
<organism evidence="4 5">
    <name type="scientific">Mytilus coruscus</name>
    <name type="common">Sea mussel</name>
    <dbReference type="NCBI Taxonomy" id="42192"/>
    <lineage>
        <taxon>Eukaryota</taxon>
        <taxon>Metazoa</taxon>
        <taxon>Spiralia</taxon>
        <taxon>Lophotrochozoa</taxon>
        <taxon>Mollusca</taxon>
        <taxon>Bivalvia</taxon>
        <taxon>Autobranchia</taxon>
        <taxon>Pteriomorphia</taxon>
        <taxon>Mytilida</taxon>
        <taxon>Mytiloidea</taxon>
        <taxon>Mytilidae</taxon>
        <taxon>Mytilinae</taxon>
        <taxon>Mytilus</taxon>
    </lineage>
</organism>
<feature type="disulfide bond" evidence="1">
    <location>
        <begin position="134"/>
        <end position="144"/>
    </location>
</feature>
<feature type="domain" description="EGF-like" evidence="2">
    <location>
        <begin position="89"/>
        <end position="122"/>
    </location>
</feature>
<accession>A0A6J8DHG9</accession>
<feature type="domain" description="ZP" evidence="3">
    <location>
        <begin position="169"/>
        <end position="419"/>
    </location>
</feature>
<dbReference type="AlphaFoldDB" id="A0A6J8DHG9"/>
<proteinExistence type="predicted"/>
<dbReference type="InterPro" id="IPR000742">
    <property type="entry name" value="EGF"/>
</dbReference>
<dbReference type="InterPro" id="IPR001507">
    <property type="entry name" value="ZP_dom"/>
</dbReference>
<name>A0A6J8DHG9_MYTCO</name>
<evidence type="ECO:0000259" key="2">
    <source>
        <dbReference type="PROSITE" id="PS50026"/>
    </source>
</evidence>
<dbReference type="Gene3D" id="2.10.25.10">
    <property type="entry name" value="Laminin"/>
    <property type="match status" value="1"/>
</dbReference>
<sequence>MNKLNVGIKHLIKFCAWDRLLWTKLVDVDQQCRVGQTTLYQSIQCGTDICEAVVVPGENNKLNRHLHGFGKMDILTKLTVFLLMCSVTAKYNCKMDGCQNGGNCTYFGNCECTHGFVGYDCGVQMALRSFGPSCTIKCLNGGTCYNTNMCYCTESFHGNRCQYQKENVQCGLEGIQITIMTSTKFQGEITTKPNSTGCQFRSFLTSNSSSLRSFRLITPLSLQTTNPCHRAINRTVTPDKVTYSIDVAVSEKEGVYNPLRDRIVNFKCVYPRRIGEGTTQDNTQSYTPVELLYLNTRLQPLTQGVQEGDVFFIDFTPTTESGSSGLQVMSMEAFSVHNGKVTTFKMIEKGCILPTAESRVKSMNIVEGTRSNGDKIFKTRIEMTAFSLYGNSYLHFNYDLKFCPGACPQIRCVKRQPIQPTQHHQHHHFGGPGLNIVI</sequence>
<evidence type="ECO:0000259" key="3">
    <source>
        <dbReference type="PROSITE" id="PS51034"/>
    </source>
</evidence>
<dbReference type="EMBL" id="CACVKT020007264">
    <property type="protein sequence ID" value="CAC5406872.1"/>
    <property type="molecule type" value="Genomic_DNA"/>
</dbReference>
<keyword evidence="1" id="KW-0245">EGF-like domain</keyword>
<evidence type="ECO:0000313" key="5">
    <source>
        <dbReference type="Proteomes" id="UP000507470"/>
    </source>
</evidence>
<dbReference type="PROSITE" id="PS01186">
    <property type="entry name" value="EGF_2"/>
    <property type="match status" value="1"/>
</dbReference>
<evidence type="ECO:0000313" key="4">
    <source>
        <dbReference type="EMBL" id="CAC5406872.1"/>
    </source>
</evidence>
<dbReference type="PROSITE" id="PS00022">
    <property type="entry name" value="EGF_1"/>
    <property type="match status" value="2"/>
</dbReference>
<dbReference type="PROSITE" id="PS50026">
    <property type="entry name" value="EGF_3"/>
    <property type="match status" value="2"/>
</dbReference>